<dbReference type="EMBL" id="KX089900">
    <property type="protein sequence ID" value="ANT86564.1"/>
    <property type="molecule type" value="Genomic_DNA"/>
</dbReference>
<evidence type="ECO:0000313" key="17">
    <source>
        <dbReference type="EMBL" id="ANT86588.1"/>
    </source>
</evidence>
<evidence type="ECO:0000256" key="3">
    <source>
        <dbReference type="ARBA" id="ARBA00022511"/>
    </source>
</evidence>
<keyword evidence="4" id="KW-0945">Host-virus interaction</keyword>
<evidence type="ECO:0000313" key="28">
    <source>
        <dbReference type="EMBL" id="ANT86676.1"/>
    </source>
</evidence>
<dbReference type="EMBL" id="KX089905">
    <property type="protein sequence ID" value="ANT86604.1"/>
    <property type="molecule type" value="Genomic_DNA"/>
</dbReference>
<evidence type="ECO:0000313" key="31">
    <source>
        <dbReference type="Proteomes" id="UP000144147"/>
    </source>
</evidence>
<evidence type="ECO:0000256" key="5">
    <source>
        <dbReference type="ARBA" id="ARBA00022707"/>
    </source>
</evidence>
<evidence type="ECO:0000313" key="13">
    <source>
        <dbReference type="EMBL" id="ANT86556.1"/>
    </source>
</evidence>
<evidence type="ECO:0000313" key="14">
    <source>
        <dbReference type="EMBL" id="ANT86564.1"/>
    </source>
</evidence>
<evidence type="ECO:0000313" key="24">
    <source>
        <dbReference type="EMBL" id="ANT86644.1"/>
    </source>
</evidence>
<evidence type="ECO:0000313" key="29">
    <source>
        <dbReference type="EMBL" id="ANT86684.1"/>
    </source>
</evidence>
<keyword evidence="6" id="KW-1043">Host membrane</keyword>
<dbReference type="EMBL" id="KX089911">
    <property type="protein sequence ID" value="ANT86652.1"/>
    <property type="molecule type" value="Genomic_DNA"/>
</dbReference>
<dbReference type="EMBL" id="KX089910">
    <property type="protein sequence ID" value="ANT86644.1"/>
    <property type="molecule type" value="Genomic_DNA"/>
</dbReference>
<evidence type="ECO:0000256" key="10">
    <source>
        <dbReference type="ARBA" id="ARBA00023288"/>
    </source>
</evidence>
<dbReference type="GO" id="GO:0005525">
    <property type="term" value="F:GTP binding"/>
    <property type="evidence" value="ECO:0007669"/>
    <property type="project" value="InterPro"/>
</dbReference>
<dbReference type="SUPFAM" id="SSF55671">
    <property type="entry name" value="Regulatory factor Nef"/>
    <property type="match status" value="1"/>
</dbReference>
<evidence type="ECO:0000313" key="27">
    <source>
        <dbReference type="EMBL" id="ANT86668.1"/>
    </source>
</evidence>
<reference evidence="12 31" key="2">
    <citation type="submission" date="2016-03" db="EMBL/GenBank/DDBJ databases">
        <title>Generation of pathogenic transmitted/founder infectious molecular clones from the SIVsmE660 and SIVmac251 lineages.</title>
        <authorList>
            <person name="Keele B.F."/>
        </authorList>
    </citation>
    <scope>NUCLEOTIDE SEQUENCE [LARGE SCALE GENOMIC DNA]</scope>
    <source>
        <strain evidence="12">SIVsmR02012</strain>
    </source>
</reference>
<keyword evidence="5 11" id="KW-0519">Myristate</keyword>
<dbReference type="EMBL" id="KX089899">
    <property type="protein sequence ID" value="ANT86556.1"/>
    <property type="molecule type" value="Genomic_DNA"/>
</dbReference>
<sequence length="263" mass="30321">MGGVISKKQCRRGGNLRERLLQARGETYGRLWEGLEEGYSQSLGASGKGLSSLSCEPQKYSEGQYMNTPWRNPAAERAKLGYRQQNMDDVDNEDDDLVGVSVHPRVPLRAMTYKLAIDMSHFIKEKGGLEGIYYNEKRHRILDMYMEKEEGIIPDWQNYTSGPGTRYPMYYGWLWKLVPVDVSDEAQEDETHCLMHPAQTHQWDDPWGEVLAWKFDPELAYSYKAFIKYPEEFGSKSGLSEEEVKRRLTARGLIKMADKKETS</sequence>
<comment type="similarity">
    <text evidence="1 11">Belongs to the lentivirus primate group Nef protein family.</text>
</comment>
<dbReference type="EMBL" id="KX089907">
    <property type="protein sequence ID" value="ANT86620.1"/>
    <property type="molecule type" value="Genomic_DNA"/>
</dbReference>
<evidence type="ECO:0000313" key="25">
    <source>
        <dbReference type="EMBL" id="ANT86652.1"/>
    </source>
</evidence>
<dbReference type="EMBL" id="KX089914">
    <property type="protein sequence ID" value="ANT86676.1"/>
    <property type="molecule type" value="Genomic_DNA"/>
</dbReference>
<keyword evidence="3" id="KW-1032">Host cell membrane</keyword>
<evidence type="ECO:0000256" key="1">
    <source>
        <dbReference type="ARBA" id="ARBA00006933"/>
    </source>
</evidence>
<evidence type="ECO:0000313" key="21">
    <source>
        <dbReference type="EMBL" id="ANT86620.1"/>
    </source>
</evidence>
<dbReference type="EMBL" id="KX089901">
    <property type="protein sequence ID" value="ANT86572.1"/>
    <property type="molecule type" value="Genomic_DNA"/>
</dbReference>
<dbReference type="EMBL" id="KX089902">
    <property type="protein sequence ID" value="ANT86580.1"/>
    <property type="molecule type" value="Genomic_DNA"/>
</dbReference>
<dbReference type="EMBL" id="KX089906">
    <property type="protein sequence ID" value="ANT86612.1"/>
    <property type="molecule type" value="Genomic_DNA"/>
</dbReference>
<organism evidence="12 31">
    <name type="scientific">Simian immunodeficiency virus</name>
    <name type="common">SIV</name>
    <dbReference type="NCBI Taxonomy" id="11723"/>
    <lineage>
        <taxon>Viruses</taxon>
        <taxon>Riboviria</taxon>
        <taxon>Pararnavirae</taxon>
        <taxon>Artverviricota</taxon>
        <taxon>Revtraviricetes</taxon>
        <taxon>Ortervirales</taxon>
        <taxon>Retroviridae</taxon>
        <taxon>Orthoretrovirinae</taxon>
        <taxon>Lentivirus</taxon>
        <taxon>Lentivirus simimdef</taxon>
    </lineage>
</organism>
<keyword evidence="10 11" id="KW-0449">Lipoprotein</keyword>
<dbReference type="EMBL" id="KX089917">
    <property type="protein sequence ID" value="ANT86700.1"/>
    <property type="molecule type" value="Genomic_DNA"/>
</dbReference>
<dbReference type="InterPro" id="IPR001558">
    <property type="entry name" value="HIV_Nef"/>
</dbReference>
<evidence type="ECO:0000256" key="7">
    <source>
        <dbReference type="ARBA" id="ARBA00023026"/>
    </source>
</evidence>
<dbReference type="Proteomes" id="UP000144147">
    <property type="component" value="Genome"/>
</dbReference>
<reference evidence="13" key="1">
    <citation type="journal article" date="2016" name="J. Virol.">
        <title>Derivation and characterization of pathogenic transmitted/founder molecular clones from SIVsmE660 and SIVmac251 following mucosal infection.</title>
        <authorList>
            <person name="Lopker M.J."/>
            <person name="Del Prete G.Q."/>
            <person name="Estes J.D."/>
            <person name="Li H."/>
            <person name="Reid C."/>
            <person name="Newman L."/>
            <person name="Lipkey L."/>
            <person name="Camus C."/>
            <person name="Easlick J.L."/>
            <person name="Wang S."/>
            <person name="Decker J.M."/>
            <person name="Bar K.J."/>
            <person name="Learn G."/>
            <person name="Pal R."/>
            <person name="Weiss D.E."/>
            <person name="Hahn B.H."/>
            <person name="Lifson J.D."/>
            <person name="Shaw G.M."/>
            <person name="Keele B.F."/>
        </authorList>
    </citation>
    <scope>NUCLEOTIDE SEQUENCE</scope>
    <source>
        <strain evidence="13">R02012.3A1</strain>
        <strain evidence="14">R02012.3A11</strain>
        <strain evidence="15">R02012.3A12</strain>
        <strain evidence="16">R02012.3A13</strain>
        <strain evidence="17">R02012.3A14</strain>
        <strain evidence="18">R02012.3A15</strain>
        <strain evidence="19">R02012.3A16</strain>
        <strain evidence="20">R02012.3A17</strain>
        <strain evidence="21">R02012.3A19</strain>
        <strain evidence="22">R02012.3A21</strain>
        <strain evidence="23">R02012.3A22</strain>
        <strain evidence="24">R02012.3A24</strain>
        <strain evidence="25">R02012.3A3</strain>
        <strain evidence="26">R02012.3A4</strain>
        <strain evidence="27">R02012.3A5</strain>
        <strain evidence="28">R02012.3A6</strain>
        <strain evidence="29">R02012.3A7</strain>
        <strain evidence="30">R02012.3A9</strain>
    </source>
</reference>
<evidence type="ECO:0000256" key="11">
    <source>
        <dbReference type="RuleBase" id="RU000344"/>
    </source>
</evidence>
<evidence type="ECO:0000313" key="20">
    <source>
        <dbReference type="EMBL" id="ANT86612.1"/>
    </source>
</evidence>
<dbReference type="EMBL" id="KX089908">
    <property type="protein sequence ID" value="ANT86628.1"/>
    <property type="molecule type" value="Genomic_DNA"/>
</dbReference>
<evidence type="ECO:0000256" key="9">
    <source>
        <dbReference type="ARBA" id="ARBA00023280"/>
    </source>
</evidence>
<organismHost>
    <name type="scientific">Cercopithecidae</name>
    <name type="common">Old World monkeys</name>
    <dbReference type="NCBI Taxonomy" id="9527"/>
</organismHost>
<protein>
    <recommendedName>
        <fullName evidence="2 11">Protein Nef</fullName>
    </recommendedName>
</protein>
<keyword evidence="8" id="KW-0472">Membrane</keyword>
<dbReference type="EMBL" id="KX089913">
    <property type="protein sequence ID" value="ANT86668.1"/>
    <property type="molecule type" value="Genomic_DNA"/>
</dbReference>
<evidence type="ECO:0000313" key="18">
    <source>
        <dbReference type="EMBL" id="ANT86596.1"/>
    </source>
</evidence>
<dbReference type="EMBL" id="KX089903">
    <property type="protein sequence ID" value="ANT86588.1"/>
    <property type="molecule type" value="Genomic_DNA"/>
</dbReference>
<proteinExistence type="inferred from homology"/>
<evidence type="ECO:0000256" key="8">
    <source>
        <dbReference type="ARBA" id="ARBA00023136"/>
    </source>
</evidence>
<gene>
    <name evidence="12" type="primary">nef</name>
</gene>
<keyword evidence="7 11" id="KW-0843">Virulence</keyword>
<evidence type="ECO:0000313" key="15">
    <source>
        <dbReference type="EMBL" id="ANT86572.1"/>
    </source>
</evidence>
<evidence type="ECO:0000313" key="26">
    <source>
        <dbReference type="EMBL" id="ANT86660.1"/>
    </source>
</evidence>
<dbReference type="InterPro" id="IPR027481">
    <property type="entry name" value="HIV-1_Nef_core_sf"/>
</dbReference>
<evidence type="ECO:0000313" key="12">
    <source>
        <dbReference type="EMBL" id="AND95926.1"/>
    </source>
</evidence>
<evidence type="ECO:0000313" key="16">
    <source>
        <dbReference type="EMBL" id="ANT86580.1"/>
    </source>
</evidence>
<evidence type="ECO:0000256" key="4">
    <source>
        <dbReference type="ARBA" id="ARBA00022581"/>
    </source>
</evidence>
<accession>A0A172QGE0</accession>
<evidence type="ECO:0000256" key="6">
    <source>
        <dbReference type="ARBA" id="ARBA00022870"/>
    </source>
</evidence>
<evidence type="ECO:0000313" key="23">
    <source>
        <dbReference type="EMBL" id="ANT86636.1"/>
    </source>
</evidence>
<dbReference type="EMBL" id="KU955517">
    <property type="protein sequence ID" value="AND95926.1"/>
    <property type="molecule type" value="Genomic_DNA"/>
</dbReference>
<name>A0A172QGE0_SIV</name>
<keyword evidence="9 11" id="KW-0899">Viral immunoevasion</keyword>
<evidence type="ECO:0000313" key="19">
    <source>
        <dbReference type="EMBL" id="ANT86604.1"/>
    </source>
</evidence>
<evidence type="ECO:0000313" key="30">
    <source>
        <dbReference type="EMBL" id="ANT86700.1"/>
    </source>
</evidence>
<dbReference type="EMBL" id="KX089915">
    <property type="protein sequence ID" value="ANT86684.1"/>
    <property type="molecule type" value="Genomic_DNA"/>
</dbReference>
<dbReference type="EMBL" id="KX089912">
    <property type="protein sequence ID" value="ANT86660.1"/>
    <property type="molecule type" value="Genomic_DNA"/>
</dbReference>
<dbReference type="Pfam" id="PF00469">
    <property type="entry name" value="F-protein"/>
    <property type="match status" value="1"/>
</dbReference>
<organismHost>
    <name type="scientific">Pan troglodytes</name>
    <name type="common">Chimpanzee</name>
    <dbReference type="NCBI Taxonomy" id="9598"/>
</organismHost>
<evidence type="ECO:0000313" key="22">
    <source>
        <dbReference type="EMBL" id="ANT86628.1"/>
    </source>
</evidence>
<dbReference type="EMBL" id="KX089909">
    <property type="protein sequence ID" value="ANT86636.1"/>
    <property type="molecule type" value="Genomic_DNA"/>
</dbReference>
<evidence type="ECO:0000256" key="2">
    <source>
        <dbReference type="ARBA" id="ARBA00013526"/>
    </source>
</evidence>
<dbReference type="EMBL" id="KX089904">
    <property type="protein sequence ID" value="ANT86596.1"/>
    <property type="molecule type" value="Genomic_DNA"/>
</dbReference>
<dbReference type="Gene3D" id="3.30.62.10">
    <property type="entry name" value="Nef Regulatory Factor"/>
    <property type="match status" value="1"/>
</dbReference>